<dbReference type="PROSITE" id="PS51257">
    <property type="entry name" value="PROKAR_LIPOPROTEIN"/>
    <property type="match status" value="1"/>
</dbReference>
<protein>
    <submittedName>
        <fullName evidence="2">Extracellular solute-binding protein</fullName>
    </submittedName>
</protein>
<name>A0ABT5ZDR6_9ACTN</name>
<dbReference type="InterPro" id="IPR050490">
    <property type="entry name" value="Bact_solute-bd_prot1"/>
</dbReference>
<dbReference type="PANTHER" id="PTHR43649">
    <property type="entry name" value="ARABINOSE-BINDING PROTEIN-RELATED"/>
    <property type="match status" value="1"/>
</dbReference>
<dbReference type="PANTHER" id="PTHR43649:SF16">
    <property type="entry name" value="SUGAR-BINDING LIPOPROTEIN"/>
    <property type="match status" value="1"/>
</dbReference>
<dbReference type="SUPFAM" id="SSF53850">
    <property type="entry name" value="Periplasmic binding protein-like II"/>
    <property type="match status" value="1"/>
</dbReference>
<comment type="caution">
    <text evidence="2">The sequence shown here is derived from an EMBL/GenBank/DDBJ whole genome shotgun (WGS) entry which is preliminary data.</text>
</comment>
<dbReference type="Proteomes" id="UP001216579">
    <property type="component" value="Unassembled WGS sequence"/>
</dbReference>
<dbReference type="EMBL" id="JARJBC010000001">
    <property type="protein sequence ID" value="MDF3287912.1"/>
    <property type="molecule type" value="Genomic_DNA"/>
</dbReference>
<dbReference type="RefSeq" id="WP_276091782.1">
    <property type="nucleotide sequence ID" value="NZ_JARJBC010000001.1"/>
</dbReference>
<gene>
    <name evidence="2" type="ORF">P3G67_01410</name>
</gene>
<dbReference type="InterPro" id="IPR006059">
    <property type="entry name" value="SBP"/>
</dbReference>
<accession>A0ABT5ZDR6</accession>
<evidence type="ECO:0000313" key="3">
    <source>
        <dbReference type="Proteomes" id="UP001216579"/>
    </source>
</evidence>
<keyword evidence="1" id="KW-0732">Signal</keyword>
<evidence type="ECO:0000313" key="2">
    <source>
        <dbReference type="EMBL" id="MDF3287912.1"/>
    </source>
</evidence>
<feature type="signal peptide" evidence="1">
    <location>
        <begin position="1"/>
        <end position="27"/>
    </location>
</feature>
<proteinExistence type="predicted"/>
<dbReference type="Pfam" id="PF01547">
    <property type="entry name" value="SBP_bac_1"/>
    <property type="match status" value="1"/>
</dbReference>
<feature type="chain" id="PRO_5045328803" evidence="1">
    <location>
        <begin position="28"/>
        <end position="468"/>
    </location>
</feature>
<organism evidence="2 3">
    <name type="scientific">Streptomyces silvisoli</name>
    <dbReference type="NCBI Taxonomy" id="3034235"/>
    <lineage>
        <taxon>Bacteria</taxon>
        <taxon>Bacillati</taxon>
        <taxon>Actinomycetota</taxon>
        <taxon>Actinomycetes</taxon>
        <taxon>Kitasatosporales</taxon>
        <taxon>Streptomycetaceae</taxon>
        <taxon>Streptomyces</taxon>
    </lineage>
</organism>
<dbReference type="Gene3D" id="3.40.190.10">
    <property type="entry name" value="Periplasmic binding protein-like II"/>
    <property type="match status" value="1"/>
</dbReference>
<sequence>MSVRRKTIRYRKLLAATLVAGIGLTGAACSDNGTGGTGGGGDVNASAPLDPKTKVTITIDCMPPATKKPELKEWNEDVAAFHRSYPNVTVEGRSTTGQCEDPAAFAAQLKGGTEPDVFYTYFTDLPQVLDAGQAADITPYVTARTVPTLGDIDPTVLNVLKDGGKLYALPTSDYTMGVLINRRLFQQAGLNPDQPPTTWAEVRADARAIAKLGNGIAGYGEYSAGNNGGWHFTAEMYGLGGNVVNSTGTKADVDNATGRQILQTLHEMRWTDDSMGQTQLLKWGDLQKEMVAGKLGMFLAAPDDITYMVETLGGHYEDYGMGPMPGGHATLFGGNDYMFKKTDSPDQIKAGIAWLNFKTLTMGKGQFDYARTKADGLPVGLPQPEFYTGATKRQDDRLKAASATMPVANFRPFVDHPVPGRAEPPNAQQIYKVLDNAMSGVLTDRNANADSLLSTAQSQIDQILANGQ</sequence>
<reference evidence="2 3" key="1">
    <citation type="submission" date="2023-03" db="EMBL/GenBank/DDBJ databases">
        <title>Draft genome sequence of Streptomyces sp. RB6PN23 isolated from peat swamp forest in Thailand.</title>
        <authorList>
            <person name="Klaysubun C."/>
            <person name="Duangmal K."/>
        </authorList>
    </citation>
    <scope>NUCLEOTIDE SEQUENCE [LARGE SCALE GENOMIC DNA]</scope>
    <source>
        <strain evidence="2 3">RB6PN23</strain>
    </source>
</reference>
<evidence type="ECO:0000256" key="1">
    <source>
        <dbReference type="SAM" id="SignalP"/>
    </source>
</evidence>
<keyword evidence="3" id="KW-1185">Reference proteome</keyword>